<dbReference type="PANTHER" id="PTHR10578:SF86">
    <property type="entry name" value="DEPENDENT DEHYDROGENASE, PUTATIVE (AFU_ORTHOLOGUE AFUA_6G02720)-RELATED"/>
    <property type="match status" value="1"/>
</dbReference>
<feature type="binding site" evidence="5">
    <location>
        <position position="314"/>
    </location>
    <ligand>
        <name>glyoxylate</name>
        <dbReference type="ChEBI" id="CHEBI:36655"/>
    </ligand>
</feature>
<gene>
    <name evidence="7" type="ORF">BGW36DRAFT_15755</name>
</gene>
<evidence type="ECO:0000256" key="2">
    <source>
        <dbReference type="ARBA" id="ARBA00023002"/>
    </source>
</evidence>
<keyword evidence="2" id="KW-0560">Oxidoreductase</keyword>
<dbReference type="RefSeq" id="XP_046078214.1">
    <property type="nucleotide sequence ID" value="XM_046209555.1"/>
</dbReference>
<feature type="binding site" evidence="5">
    <location>
        <position position="187"/>
    </location>
    <ligand>
        <name>glyoxylate</name>
        <dbReference type="ChEBI" id="CHEBI:36655"/>
    </ligand>
</feature>
<reference evidence="7" key="1">
    <citation type="submission" date="2021-12" db="EMBL/GenBank/DDBJ databases">
        <title>Convergent genome expansion in fungi linked to evolution of root-endophyte symbiosis.</title>
        <authorList>
            <consortium name="DOE Joint Genome Institute"/>
            <person name="Ke Y.-H."/>
            <person name="Bonito G."/>
            <person name="Liao H.-L."/>
            <person name="Looney B."/>
            <person name="Rojas-Flechas A."/>
            <person name="Nash J."/>
            <person name="Hameed K."/>
            <person name="Schadt C."/>
            <person name="Martin F."/>
            <person name="Crous P.W."/>
            <person name="Miettinen O."/>
            <person name="Magnuson J.K."/>
            <person name="Labbe J."/>
            <person name="Jacobson D."/>
            <person name="Doktycz M.J."/>
            <person name="Veneault-Fourrey C."/>
            <person name="Kuo A."/>
            <person name="Mondo S."/>
            <person name="Calhoun S."/>
            <person name="Riley R."/>
            <person name="Ohm R."/>
            <person name="LaButti K."/>
            <person name="Andreopoulos B."/>
            <person name="Pangilinan J."/>
            <person name="Nolan M."/>
            <person name="Tritt A."/>
            <person name="Clum A."/>
            <person name="Lipzen A."/>
            <person name="Daum C."/>
            <person name="Barry K."/>
            <person name="Grigoriev I.V."/>
            <person name="Vilgalys R."/>
        </authorList>
    </citation>
    <scope>NUCLEOTIDE SEQUENCE</scope>
    <source>
        <strain evidence="7">PMI_201</strain>
    </source>
</reference>
<dbReference type="PROSITE" id="PS51349">
    <property type="entry name" value="FMN_HYDROXY_ACID_DH_2"/>
    <property type="match status" value="1"/>
</dbReference>
<dbReference type="PANTHER" id="PTHR10578">
    <property type="entry name" value="S -2-HYDROXY-ACID OXIDASE-RELATED"/>
    <property type="match status" value="1"/>
</dbReference>
<evidence type="ECO:0000256" key="1">
    <source>
        <dbReference type="ARBA" id="ARBA00001917"/>
    </source>
</evidence>
<feature type="binding site" evidence="5">
    <location>
        <position position="286"/>
    </location>
    <ligand>
        <name>FMN</name>
        <dbReference type="ChEBI" id="CHEBI:58210"/>
    </ligand>
</feature>
<dbReference type="InterPro" id="IPR013785">
    <property type="entry name" value="Aldolase_TIM"/>
</dbReference>
<dbReference type="EMBL" id="JAJTJA010000001">
    <property type="protein sequence ID" value="KAH8705593.1"/>
    <property type="molecule type" value="Genomic_DNA"/>
</dbReference>
<feature type="binding site" evidence="5">
    <location>
        <position position="128"/>
    </location>
    <ligand>
        <name>FMN</name>
        <dbReference type="ChEBI" id="CHEBI:58210"/>
    </ligand>
</feature>
<feature type="binding site" evidence="5">
    <location>
        <position position="288"/>
    </location>
    <ligand>
        <name>glyoxylate</name>
        <dbReference type="ChEBI" id="CHEBI:36655"/>
    </ligand>
</feature>
<dbReference type="InterPro" id="IPR000262">
    <property type="entry name" value="FMN-dep_DH"/>
</dbReference>
<evidence type="ECO:0000313" key="7">
    <source>
        <dbReference type="EMBL" id="KAH8705593.1"/>
    </source>
</evidence>
<dbReference type="PIRSF" id="PIRSF000138">
    <property type="entry name" value="Al-hdrx_acd_dh"/>
    <property type="match status" value="1"/>
</dbReference>
<feature type="binding site" evidence="5">
    <location>
        <begin position="342"/>
        <end position="346"/>
    </location>
    <ligand>
        <name>FMN</name>
        <dbReference type="ChEBI" id="CHEBI:58210"/>
    </ligand>
</feature>
<sequence length="424" mass="46543">MSENYGQYQQTIYANAMYAHGRPVVTTDPRRLEEQARQAMNARAFNYIAGGAGEKATMDSNRLAFRQWKLIPRMLKASEVDASIELFGQKYPHPLLMAPIGVQALAHPNKEVGLAASCSEVEVPYILSTASGSSFEDVAASSGSGKRWFQLYWPSDNEITLSLLKRAKENGFEALVVTLDTWTLAWRPADLDTGYLPFLAGLGTEFGSTDPIFREKYEKKTGMKVDENIEEASRDWLQKIFGTNHTWEDVEFLRKNWDGPLILKGIQHVEDAKSALKYGCDGIVVSNHGGKLQLERQPLLSMLEPLLKVRYVGRQLDGAIGSLEVLPEIVDAVGKDMTVLFDSGIRTGSDVVKALALGAKAVLVGRPVMYGYAINGGEGAKAVLQGLLADFHLSMSVAGIPSVKDLSREVIRKINYGGDLKATL</sequence>
<dbReference type="Pfam" id="PF01070">
    <property type="entry name" value="FMN_dh"/>
    <property type="match status" value="1"/>
</dbReference>
<protein>
    <submittedName>
        <fullName evidence="7">FMN dependent dehydrogenase</fullName>
    </submittedName>
</protein>
<name>A0AAD4L475_9EURO</name>
<dbReference type="InterPro" id="IPR012133">
    <property type="entry name" value="Alpha-hydoxy_acid_DH_FMN"/>
</dbReference>
<dbReference type="Gene3D" id="3.20.20.70">
    <property type="entry name" value="Aldolase class I"/>
    <property type="match status" value="1"/>
</dbReference>
<keyword evidence="8" id="KW-1185">Reference proteome</keyword>
<comment type="similarity">
    <text evidence="3">Belongs to the FMN-dependent alpha-hydroxy acid dehydrogenase family.</text>
</comment>
<proteinExistence type="inferred from homology"/>
<dbReference type="GeneID" id="70239842"/>
<dbReference type="InterPro" id="IPR037350">
    <property type="entry name" value="LMO_FMN"/>
</dbReference>
<feature type="binding site" evidence="5">
    <location>
        <position position="264"/>
    </location>
    <ligand>
        <name>FMN</name>
        <dbReference type="ChEBI" id="CHEBI:58210"/>
    </ligand>
</feature>
<dbReference type="GO" id="GO:0016491">
    <property type="term" value="F:oxidoreductase activity"/>
    <property type="evidence" value="ECO:0007669"/>
    <property type="project" value="UniProtKB-KW"/>
</dbReference>
<dbReference type="InterPro" id="IPR037396">
    <property type="entry name" value="FMN_HAD"/>
</dbReference>
<dbReference type="SUPFAM" id="SSF51395">
    <property type="entry name" value="FMN-linked oxidoreductases"/>
    <property type="match status" value="1"/>
</dbReference>
<evidence type="ECO:0000256" key="4">
    <source>
        <dbReference type="PIRSR" id="PIRSR000138-1"/>
    </source>
</evidence>
<evidence type="ECO:0000256" key="5">
    <source>
        <dbReference type="PIRSR" id="PIRSR000138-2"/>
    </source>
</evidence>
<accession>A0AAD4L475</accession>
<dbReference type="Proteomes" id="UP001201262">
    <property type="component" value="Unassembled WGS sequence"/>
</dbReference>
<feature type="active site" description="Proton acceptor" evidence="4">
    <location>
        <position position="288"/>
    </location>
</feature>
<evidence type="ECO:0000256" key="3">
    <source>
        <dbReference type="ARBA" id="ARBA00024042"/>
    </source>
</evidence>
<feature type="domain" description="FMN hydroxy acid dehydrogenase" evidence="6">
    <location>
        <begin position="21"/>
        <end position="416"/>
    </location>
</feature>
<organism evidence="7 8">
    <name type="scientific">Talaromyces proteolyticus</name>
    <dbReference type="NCBI Taxonomy" id="1131652"/>
    <lineage>
        <taxon>Eukaryota</taxon>
        <taxon>Fungi</taxon>
        <taxon>Dikarya</taxon>
        <taxon>Ascomycota</taxon>
        <taxon>Pezizomycotina</taxon>
        <taxon>Eurotiomycetes</taxon>
        <taxon>Eurotiomycetidae</taxon>
        <taxon>Eurotiales</taxon>
        <taxon>Trichocomaceae</taxon>
        <taxon>Talaromyces</taxon>
        <taxon>Talaromyces sect. Bacilispori</taxon>
    </lineage>
</organism>
<feature type="binding site" evidence="5">
    <location>
        <begin position="365"/>
        <end position="366"/>
    </location>
    <ligand>
        <name>FMN</name>
        <dbReference type="ChEBI" id="CHEBI:58210"/>
    </ligand>
</feature>
<evidence type="ECO:0000259" key="6">
    <source>
        <dbReference type="PROSITE" id="PS51349"/>
    </source>
</evidence>
<feature type="binding site" evidence="5">
    <location>
        <position position="47"/>
    </location>
    <ligand>
        <name>glyoxylate</name>
        <dbReference type="ChEBI" id="CHEBI:36655"/>
    </ligand>
</feature>
<feature type="binding site" evidence="5">
    <location>
        <position position="178"/>
    </location>
    <ligand>
        <name>FMN</name>
        <dbReference type="ChEBI" id="CHEBI:58210"/>
    </ligand>
</feature>
<feature type="binding site" evidence="5">
    <location>
        <begin position="99"/>
        <end position="101"/>
    </location>
    <ligand>
        <name>FMN</name>
        <dbReference type="ChEBI" id="CHEBI:58210"/>
    </ligand>
</feature>
<keyword evidence="5" id="KW-0288">FMN</keyword>
<feature type="binding site" evidence="5">
    <location>
        <position position="152"/>
    </location>
    <ligand>
        <name>glyoxylate</name>
        <dbReference type="ChEBI" id="CHEBI:36655"/>
    </ligand>
</feature>
<evidence type="ECO:0000313" key="8">
    <source>
        <dbReference type="Proteomes" id="UP001201262"/>
    </source>
</evidence>
<keyword evidence="5" id="KW-0285">Flavoprotein</keyword>
<dbReference type="GO" id="GO:0010181">
    <property type="term" value="F:FMN binding"/>
    <property type="evidence" value="ECO:0007669"/>
    <property type="project" value="InterPro"/>
</dbReference>
<dbReference type="CDD" id="cd03332">
    <property type="entry name" value="LMO_FMN"/>
    <property type="match status" value="1"/>
</dbReference>
<dbReference type="AlphaFoldDB" id="A0AAD4L475"/>
<comment type="cofactor">
    <cofactor evidence="1">
        <name>FMN</name>
        <dbReference type="ChEBI" id="CHEBI:58210"/>
    </cofactor>
</comment>
<comment type="caution">
    <text evidence="7">The sequence shown here is derived from an EMBL/GenBank/DDBJ whole genome shotgun (WGS) entry which is preliminary data.</text>
</comment>
<feature type="binding site" evidence="5">
    <location>
        <position position="150"/>
    </location>
    <ligand>
        <name>FMN</name>
        <dbReference type="ChEBI" id="CHEBI:58210"/>
    </ligand>
</feature>